<organism evidence="1">
    <name type="scientific">Ixodes ricinus</name>
    <name type="common">Common tick</name>
    <name type="synonym">Acarus ricinus</name>
    <dbReference type="NCBI Taxonomy" id="34613"/>
    <lineage>
        <taxon>Eukaryota</taxon>
        <taxon>Metazoa</taxon>
        <taxon>Ecdysozoa</taxon>
        <taxon>Arthropoda</taxon>
        <taxon>Chelicerata</taxon>
        <taxon>Arachnida</taxon>
        <taxon>Acari</taxon>
        <taxon>Parasitiformes</taxon>
        <taxon>Ixodida</taxon>
        <taxon>Ixodoidea</taxon>
        <taxon>Ixodidae</taxon>
        <taxon>Ixodinae</taxon>
        <taxon>Ixodes</taxon>
    </lineage>
</organism>
<reference evidence="1" key="1">
    <citation type="submission" date="2019-12" db="EMBL/GenBank/DDBJ databases">
        <title>An insight into the sialome of adult female Ixodes ricinus ticks feeding for 6 days.</title>
        <authorList>
            <person name="Perner J."/>
            <person name="Ribeiro J.M.C."/>
        </authorList>
    </citation>
    <scope>NUCLEOTIDE SEQUENCE</scope>
    <source>
        <strain evidence="1">Semi-engorged</strain>
        <tissue evidence="1">Salivary glands</tissue>
    </source>
</reference>
<proteinExistence type="predicted"/>
<sequence length="123" mass="13376">MAANALIPAAGGLVCHTALVSDVAAGERHSSISSPIAWMVQTWCWATHVLGACICTRWRHSIQYTHFLREPTDSAAMCEASERERARGKRKTRARGGGNRLLCPVRLGTRKCNKSCSLGLAKL</sequence>
<evidence type="ECO:0000313" key="1">
    <source>
        <dbReference type="EMBL" id="MXU91530.1"/>
    </source>
</evidence>
<name>A0A6B0UNW8_IXORI</name>
<dbReference type="EMBL" id="GIFC01009447">
    <property type="protein sequence ID" value="MXU91530.1"/>
    <property type="molecule type" value="Transcribed_RNA"/>
</dbReference>
<protein>
    <submittedName>
        <fullName evidence="1">Putative secreted protein</fullName>
    </submittedName>
</protein>
<accession>A0A6B0UNW8</accession>
<dbReference type="AlphaFoldDB" id="A0A6B0UNW8"/>